<proteinExistence type="inferred from homology"/>
<dbReference type="PROSITE" id="PS00211">
    <property type="entry name" value="ABC_TRANSPORTER_1"/>
    <property type="match status" value="1"/>
</dbReference>
<dbReference type="Pfam" id="PF00005">
    <property type="entry name" value="ABC_tran"/>
    <property type="match status" value="1"/>
</dbReference>
<feature type="domain" description="ABC transporter" evidence="5">
    <location>
        <begin position="2"/>
        <end position="230"/>
    </location>
</feature>
<dbReference type="Proteomes" id="UP001369958">
    <property type="component" value="Chromosome"/>
</dbReference>
<keyword evidence="3" id="KW-0547">Nucleotide-binding</keyword>
<evidence type="ECO:0000256" key="4">
    <source>
        <dbReference type="ARBA" id="ARBA00022840"/>
    </source>
</evidence>
<accession>A0ABZ2I101</accession>
<dbReference type="PANTHER" id="PTHR42711:SF18">
    <property type="entry name" value="ABC TRANSPORTER, ATP-BINDING PROTEIN"/>
    <property type="match status" value="1"/>
</dbReference>
<dbReference type="InterPro" id="IPR050763">
    <property type="entry name" value="ABC_transporter_ATP-binding"/>
</dbReference>
<keyword evidence="4 6" id="KW-0067">ATP-binding</keyword>
<organism evidence="6 7">
    <name type="scientific">Pelagibacterium nitratireducens</name>
    <dbReference type="NCBI Taxonomy" id="1046114"/>
    <lineage>
        <taxon>Bacteria</taxon>
        <taxon>Pseudomonadati</taxon>
        <taxon>Pseudomonadota</taxon>
        <taxon>Alphaproteobacteria</taxon>
        <taxon>Hyphomicrobiales</taxon>
        <taxon>Devosiaceae</taxon>
        <taxon>Pelagibacterium</taxon>
    </lineage>
</organism>
<dbReference type="PROSITE" id="PS50893">
    <property type="entry name" value="ABC_TRANSPORTER_2"/>
    <property type="match status" value="1"/>
</dbReference>
<evidence type="ECO:0000259" key="5">
    <source>
        <dbReference type="PROSITE" id="PS50893"/>
    </source>
</evidence>
<dbReference type="EMBL" id="CP146275">
    <property type="protein sequence ID" value="WWT33543.1"/>
    <property type="molecule type" value="Genomic_DNA"/>
</dbReference>
<dbReference type="GO" id="GO:0005524">
    <property type="term" value="F:ATP binding"/>
    <property type="evidence" value="ECO:0007669"/>
    <property type="project" value="UniProtKB-KW"/>
</dbReference>
<evidence type="ECO:0000256" key="3">
    <source>
        <dbReference type="ARBA" id="ARBA00022741"/>
    </source>
</evidence>
<reference evidence="6 7" key="1">
    <citation type="submission" date="2024-02" db="EMBL/GenBank/DDBJ databases">
        <title>Complete genome sequence of Pelagibacterium nitratireducens ZH15.</title>
        <authorList>
            <person name="Zhao L.H."/>
        </authorList>
    </citation>
    <scope>NUCLEOTIDE SEQUENCE [LARGE SCALE GENOMIC DNA]</scope>
    <source>
        <strain evidence="6 7">ZH15</strain>
    </source>
</reference>
<dbReference type="CDD" id="cd03230">
    <property type="entry name" value="ABC_DR_subfamily_A"/>
    <property type="match status" value="1"/>
</dbReference>
<sequence length="283" mass="30004">MISVSGLSFTYKGASAPALNGVSFEVPPASVYGLLGPSGAGKSTTQKILMGLLRGYGGTANVFGEAPARSGRAFYERIGVSFELPALYGRLTARENLALFAALYADAPLAPEAVLDMVDLRDAADQRVEGFSKGMKMRLNLARALLNDPQLLFLDEPTTGQDPARARVTRQLISDLRARGKTVFLTTHNMSEAAQICDCVGFLVDGAIALEGTPADLMVRFGKPELVATARRNGTLVTETFAMDGLATDSAFQALLQTGDIVSLHTREASLDDIFVAVAGGRQ</sequence>
<dbReference type="InterPro" id="IPR003439">
    <property type="entry name" value="ABC_transporter-like_ATP-bd"/>
</dbReference>
<gene>
    <name evidence="6" type="ORF">V6617_03525</name>
</gene>
<evidence type="ECO:0000313" key="7">
    <source>
        <dbReference type="Proteomes" id="UP001369958"/>
    </source>
</evidence>
<protein>
    <submittedName>
        <fullName evidence="6">ABC transporter ATP-binding protein</fullName>
    </submittedName>
</protein>
<name>A0ABZ2I101_9HYPH</name>
<evidence type="ECO:0000256" key="1">
    <source>
        <dbReference type="ARBA" id="ARBA00005417"/>
    </source>
</evidence>
<evidence type="ECO:0000256" key="2">
    <source>
        <dbReference type="ARBA" id="ARBA00022448"/>
    </source>
</evidence>
<dbReference type="InterPro" id="IPR017871">
    <property type="entry name" value="ABC_transporter-like_CS"/>
</dbReference>
<comment type="similarity">
    <text evidence="1">Belongs to the ABC transporter superfamily.</text>
</comment>
<dbReference type="SMART" id="SM00382">
    <property type="entry name" value="AAA"/>
    <property type="match status" value="1"/>
</dbReference>
<dbReference type="SUPFAM" id="SSF52540">
    <property type="entry name" value="P-loop containing nucleoside triphosphate hydrolases"/>
    <property type="match status" value="1"/>
</dbReference>
<evidence type="ECO:0000313" key="6">
    <source>
        <dbReference type="EMBL" id="WWT33543.1"/>
    </source>
</evidence>
<dbReference type="InterPro" id="IPR027417">
    <property type="entry name" value="P-loop_NTPase"/>
</dbReference>
<dbReference type="Gene3D" id="3.40.50.300">
    <property type="entry name" value="P-loop containing nucleotide triphosphate hydrolases"/>
    <property type="match status" value="1"/>
</dbReference>
<keyword evidence="2" id="KW-0813">Transport</keyword>
<dbReference type="InterPro" id="IPR003593">
    <property type="entry name" value="AAA+_ATPase"/>
</dbReference>
<dbReference type="RefSeq" id="WP_338609129.1">
    <property type="nucleotide sequence ID" value="NZ_CP146275.1"/>
</dbReference>
<dbReference type="PANTHER" id="PTHR42711">
    <property type="entry name" value="ABC TRANSPORTER ATP-BINDING PROTEIN"/>
    <property type="match status" value="1"/>
</dbReference>
<keyword evidence="7" id="KW-1185">Reference proteome</keyword>